<gene>
    <name evidence="3" type="ORF">PG994_010518</name>
</gene>
<sequence>MERIRERLRKLKQDKHSEESLPPPPPPILPDERPRPLTAAPCAPAVTANSVFFQRVPPEIRRRILVEAFGARTLHLDLRLEHPLRKGGRSSRSVVASRPQRHANAQLFHPSLRDATRPREWTWWSCVCHHADPSIGFDVLPPGIGFRAPEPALDACRDPLSWPPPGGMCEYYPGPMPGKCFIGVLPWLLTCRAAYVEGIDVLYATNRFHMEYAALVVNLPRLLTPSRLAAIRQVELTWSLAISSSGPDSHWASGVDGLEGGDDRLAMLSYLPKILPNLRYLYLSLRDIQPTREWKYAYGGQDMYDATEEVLHSIDTMVVRLTGLRDCRVALPTRFYATRKQLDKAGEIARNRWSGPEPDVLWRSIDFTDAYTEGAANDQLLCGYWIVHGYEDMQQPVDVL</sequence>
<dbReference type="GeneID" id="92094990"/>
<dbReference type="RefSeq" id="XP_066711037.1">
    <property type="nucleotide sequence ID" value="XM_066861927.1"/>
</dbReference>
<proteinExistence type="predicted"/>
<evidence type="ECO:0000313" key="3">
    <source>
        <dbReference type="EMBL" id="KAK8048788.1"/>
    </source>
</evidence>
<protein>
    <recommendedName>
        <fullName evidence="2">DUF7730 domain-containing protein</fullName>
    </recommendedName>
</protein>
<organism evidence="3 4">
    <name type="scientific">Apiospora phragmitis</name>
    <dbReference type="NCBI Taxonomy" id="2905665"/>
    <lineage>
        <taxon>Eukaryota</taxon>
        <taxon>Fungi</taxon>
        <taxon>Dikarya</taxon>
        <taxon>Ascomycota</taxon>
        <taxon>Pezizomycotina</taxon>
        <taxon>Sordariomycetes</taxon>
        <taxon>Xylariomycetidae</taxon>
        <taxon>Amphisphaeriales</taxon>
        <taxon>Apiosporaceae</taxon>
        <taxon>Apiospora</taxon>
    </lineage>
</organism>
<feature type="region of interest" description="Disordered" evidence="1">
    <location>
        <begin position="1"/>
        <end position="37"/>
    </location>
</feature>
<evidence type="ECO:0000259" key="2">
    <source>
        <dbReference type="Pfam" id="PF24864"/>
    </source>
</evidence>
<accession>A0ABR1TQD3</accession>
<dbReference type="PANTHER" id="PTHR38790">
    <property type="entry name" value="2EXR DOMAIN-CONTAINING PROTEIN-RELATED"/>
    <property type="match status" value="1"/>
</dbReference>
<comment type="caution">
    <text evidence="3">The sequence shown here is derived from an EMBL/GenBank/DDBJ whole genome shotgun (WGS) entry which is preliminary data.</text>
</comment>
<feature type="domain" description="DUF7730" evidence="2">
    <location>
        <begin position="184"/>
        <end position="303"/>
    </location>
</feature>
<dbReference type="Pfam" id="PF24864">
    <property type="entry name" value="DUF7730"/>
    <property type="match status" value="1"/>
</dbReference>
<evidence type="ECO:0000313" key="4">
    <source>
        <dbReference type="Proteomes" id="UP001480595"/>
    </source>
</evidence>
<keyword evidence="4" id="KW-1185">Reference proteome</keyword>
<reference evidence="3 4" key="1">
    <citation type="submission" date="2023-01" db="EMBL/GenBank/DDBJ databases">
        <title>Analysis of 21 Apiospora genomes using comparative genomics revels a genus with tremendous synthesis potential of carbohydrate active enzymes and secondary metabolites.</title>
        <authorList>
            <person name="Sorensen T."/>
        </authorList>
    </citation>
    <scope>NUCLEOTIDE SEQUENCE [LARGE SCALE GENOMIC DNA]</scope>
    <source>
        <strain evidence="3 4">CBS 135458</strain>
    </source>
</reference>
<feature type="compositionally biased region" description="Basic residues" evidence="1">
    <location>
        <begin position="1"/>
        <end position="13"/>
    </location>
</feature>
<name>A0ABR1TQD3_9PEZI</name>
<evidence type="ECO:0000256" key="1">
    <source>
        <dbReference type="SAM" id="MobiDB-lite"/>
    </source>
</evidence>
<dbReference type="InterPro" id="IPR056632">
    <property type="entry name" value="DUF7730"/>
</dbReference>
<dbReference type="Proteomes" id="UP001480595">
    <property type="component" value="Unassembled WGS sequence"/>
</dbReference>
<dbReference type="EMBL" id="JAQQWL010000011">
    <property type="protein sequence ID" value="KAK8048788.1"/>
    <property type="molecule type" value="Genomic_DNA"/>
</dbReference>